<dbReference type="EMBL" id="KP211837">
    <property type="protein sequence ID" value="ANV79524.1"/>
    <property type="molecule type" value="Genomic_DNA"/>
</dbReference>
<keyword evidence="5 7" id="KW-1133">Transmembrane helix</keyword>
<proteinExistence type="inferred from homology"/>
<dbReference type="GO" id="GO:0005886">
    <property type="term" value="C:plasma membrane"/>
    <property type="evidence" value="ECO:0007669"/>
    <property type="project" value="UniProtKB-SubCell"/>
</dbReference>
<reference evidence="9" key="2">
    <citation type="journal article" date="2015" name="ISME J.">
        <title>A new class of marine Euryarchaeota group II from the Mediterranean deep chlorophyll maximum.</title>
        <authorList>
            <person name="Martin-Cuadrado A.B."/>
            <person name="Garcia-Heredia I."/>
            <person name="Molto A.G."/>
            <person name="Lopez-Ubeda R."/>
            <person name="Kimes N."/>
            <person name="Lopez-Garcia P."/>
            <person name="Moreira D."/>
            <person name="Rodriguez-Valera F."/>
        </authorList>
    </citation>
    <scope>NUCLEOTIDE SEQUENCE</scope>
</reference>
<evidence type="ECO:0000256" key="3">
    <source>
        <dbReference type="ARBA" id="ARBA00022475"/>
    </source>
</evidence>
<dbReference type="GO" id="GO:0055085">
    <property type="term" value="P:transmembrane transport"/>
    <property type="evidence" value="ECO:0007669"/>
    <property type="project" value="InterPro"/>
</dbReference>
<feature type="transmembrane region" description="Helical" evidence="7">
    <location>
        <begin position="132"/>
        <end position="156"/>
    </location>
</feature>
<keyword evidence="4 7" id="KW-0812">Transmembrane</keyword>
<feature type="domain" description="ABC transmembrane type-1" evidence="8">
    <location>
        <begin position="81"/>
        <end position="263"/>
    </location>
</feature>
<dbReference type="Gene3D" id="1.10.3720.10">
    <property type="entry name" value="MetI-like"/>
    <property type="match status" value="1"/>
</dbReference>
<dbReference type="PANTHER" id="PTHR30043:SF1">
    <property type="entry name" value="ABC TRANSPORT SYSTEM PERMEASE PROTEIN P69"/>
    <property type="match status" value="1"/>
</dbReference>
<evidence type="ECO:0000256" key="6">
    <source>
        <dbReference type="ARBA" id="ARBA00023136"/>
    </source>
</evidence>
<accession>A0A1B1TB52</accession>
<evidence type="ECO:0000313" key="9">
    <source>
        <dbReference type="EMBL" id="ANV79524.1"/>
    </source>
</evidence>
<comment type="subcellular location">
    <subcellularLocation>
        <location evidence="1 7">Cell membrane</location>
        <topology evidence="1 7">Multi-pass membrane protein</topology>
    </subcellularLocation>
</comment>
<keyword evidence="6 7" id="KW-0472">Membrane</keyword>
<dbReference type="PROSITE" id="PS50928">
    <property type="entry name" value="ABC_TM1"/>
    <property type="match status" value="1"/>
</dbReference>
<dbReference type="PANTHER" id="PTHR30043">
    <property type="entry name" value="PHOSPHONATES TRANSPORT SYSTEM PERMEASE PROTEIN"/>
    <property type="match status" value="1"/>
</dbReference>
<dbReference type="AlphaFoldDB" id="A0A1B1TB52"/>
<evidence type="ECO:0000259" key="8">
    <source>
        <dbReference type="PROSITE" id="PS50928"/>
    </source>
</evidence>
<keyword evidence="2 7" id="KW-0813">Transport</keyword>
<dbReference type="InterPro" id="IPR000515">
    <property type="entry name" value="MetI-like"/>
</dbReference>
<name>A0A1B1TB52_9ARCH</name>
<dbReference type="Pfam" id="PF00528">
    <property type="entry name" value="BPD_transp_1"/>
    <property type="match status" value="1"/>
</dbReference>
<evidence type="ECO:0000256" key="4">
    <source>
        <dbReference type="ARBA" id="ARBA00022692"/>
    </source>
</evidence>
<sequence>MVTLKSKVISICFILILFSFSILNGMVDDWGRLSGGFSNLFIFFSESLWPPSWSVIEPQVYPVCTTYPLFDFTCSTAWIGMSETIKIAFVSTIFGSIISLPISILASRNLSSLGVSYFARILLAAARSLPSIIWAIFFVILVGFGPLSGVLAMTIYTVGYLGKLQYESIEGMNSIPLESARSMGLSKIEIATGVVIPEMANNLISQMIFMFEYNVRHGTVIGIVGAGGIGYYINLYLKFLQYDKVISYLIIIFIVVLIIDFLSISARSYFNEEGDISKPSWLDVLPFSFLKNPE</sequence>
<evidence type="ECO:0000256" key="5">
    <source>
        <dbReference type="ARBA" id="ARBA00022989"/>
    </source>
</evidence>
<feature type="transmembrane region" description="Helical" evidence="7">
    <location>
        <begin position="215"/>
        <end position="233"/>
    </location>
</feature>
<feature type="transmembrane region" description="Helical" evidence="7">
    <location>
        <begin position="87"/>
        <end position="106"/>
    </location>
</feature>
<evidence type="ECO:0000256" key="1">
    <source>
        <dbReference type="ARBA" id="ARBA00004651"/>
    </source>
</evidence>
<comment type="similarity">
    <text evidence="7">Belongs to the binding-protein-dependent transport system permease family.</text>
</comment>
<feature type="transmembrane region" description="Helical" evidence="7">
    <location>
        <begin position="245"/>
        <end position="264"/>
    </location>
</feature>
<dbReference type="SUPFAM" id="SSF161098">
    <property type="entry name" value="MetI-like"/>
    <property type="match status" value="1"/>
</dbReference>
<organism evidence="9">
    <name type="scientific">uncultured Poseidoniia archaeon</name>
    <dbReference type="NCBI Taxonomy" id="1697135"/>
    <lineage>
        <taxon>Archaea</taxon>
        <taxon>Methanobacteriati</taxon>
        <taxon>Thermoplasmatota</taxon>
        <taxon>Candidatus Poseidoniia</taxon>
        <taxon>environmental samples</taxon>
    </lineage>
</organism>
<evidence type="ECO:0000256" key="2">
    <source>
        <dbReference type="ARBA" id="ARBA00022448"/>
    </source>
</evidence>
<dbReference type="InterPro" id="IPR035906">
    <property type="entry name" value="MetI-like_sf"/>
</dbReference>
<evidence type="ECO:0000256" key="7">
    <source>
        <dbReference type="RuleBase" id="RU363032"/>
    </source>
</evidence>
<protein>
    <submittedName>
        <fullName evidence="9">ABC-type phosphate/phosphonate transport protein, permease component</fullName>
    </submittedName>
</protein>
<reference evidence="9" key="1">
    <citation type="submission" date="2014-11" db="EMBL/GenBank/DDBJ databases">
        <authorList>
            <person name="Zhu J."/>
            <person name="Qi W."/>
            <person name="Song R."/>
        </authorList>
    </citation>
    <scope>NUCLEOTIDE SEQUENCE</scope>
</reference>
<dbReference type="CDD" id="cd06261">
    <property type="entry name" value="TM_PBP2"/>
    <property type="match status" value="1"/>
</dbReference>
<feature type="transmembrane region" description="Helical" evidence="7">
    <location>
        <begin position="6"/>
        <end position="27"/>
    </location>
</feature>
<keyword evidence="3" id="KW-1003">Cell membrane</keyword>